<keyword evidence="2" id="KW-1185">Reference proteome</keyword>
<comment type="caution">
    <text evidence="1">The sequence shown here is derived from an EMBL/GenBank/DDBJ whole genome shotgun (WGS) entry which is preliminary data.</text>
</comment>
<dbReference type="Proteomes" id="UP000499080">
    <property type="component" value="Unassembled WGS sequence"/>
</dbReference>
<dbReference type="AlphaFoldDB" id="A0A4Y2W641"/>
<gene>
    <name evidence="1" type="ORF">AVEN_236821_1</name>
</gene>
<evidence type="ECO:0000313" key="2">
    <source>
        <dbReference type="Proteomes" id="UP000499080"/>
    </source>
</evidence>
<organism evidence="1 2">
    <name type="scientific">Araneus ventricosus</name>
    <name type="common">Orbweaver spider</name>
    <name type="synonym">Epeira ventricosa</name>
    <dbReference type="NCBI Taxonomy" id="182803"/>
    <lineage>
        <taxon>Eukaryota</taxon>
        <taxon>Metazoa</taxon>
        <taxon>Ecdysozoa</taxon>
        <taxon>Arthropoda</taxon>
        <taxon>Chelicerata</taxon>
        <taxon>Arachnida</taxon>
        <taxon>Araneae</taxon>
        <taxon>Araneomorphae</taxon>
        <taxon>Entelegynae</taxon>
        <taxon>Araneoidea</taxon>
        <taxon>Araneidae</taxon>
        <taxon>Araneus</taxon>
    </lineage>
</organism>
<name>A0A4Y2W641_ARAVE</name>
<proteinExistence type="predicted"/>
<reference evidence="1 2" key="1">
    <citation type="journal article" date="2019" name="Sci. Rep.">
        <title>Orb-weaving spider Araneus ventricosus genome elucidates the spidroin gene catalogue.</title>
        <authorList>
            <person name="Kono N."/>
            <person name="Nakamura H."/>
            <person name="Ohtoshi R."/>
            <person name="Moran D.A.P."/>
            <person name="Shinohara A."/>
            <person name="Yoshida Y."/>
            <person name="Fujiwara M."/>
            <person name="Mori M."/>
            <person name="Tomita M."/>
            <person name="Arakawa K."/>
        </authorList>
    </citation>
    <scope>NUCLEOTIDE SEQUENCE [LARGE SCALE GENOMIC DNA]</scope>
</reference>
<evidence type="ECO:0000313" key="1">
    <source>
        <dbReference type="EMBL" id="GBO32034.1"/>
    </source>
</evidence>
<accession>A0A4Y2W641</accession>
<dbReference type="EMBL" id="BGPR01055465">
    <property type="protein sequence ID" value="GBO32034.1"/>
    <property type="molecule type" value="Genomic_DNA"/>
</dbReference>
<sequence>MARATGIHVSEVVATMWSSNQIIEEEAVVSQRYLQPTFYQHLKISMEVKTSMQKTWSNCWLLTSISSNRLCRMKISSAPSQLVLMTMIMATSSLKITHSSYIIRME</sequence>
<protein>
    <submittedName>
        <fullName evidence="1">Uncharacterized protein</fullName>
    </submittedName>
</protein>